<reference evidence="3" key="1">
    <citation type="journal article" date="2016" name="Int. J. Mol. Sci.">
        <title>Comparative genomics of the extreme acidophile Acidithiobacillus thiooxidans reveals intraspecific divergence and niche adaptation.</title>
        <authorList>
            <person name="Zhang X."/>
            <person name="Feng X."/>
            <person name="Tao J."/>
            <person name="Ma L."/>
            <person name="Xiao Y."/>
            <person name="Liang Y."/>
            <person name="Liu X."/>
            <person name="Yin H."/>
        </authorList>
    </citation>
    <scope>NUCLEOTIDE SEQUENCE [LARGE SCALE GENOMIC DNA]</scope>
    <source>
        <strain evidence="3">DXS-W</strain>
    </source>
</reference>
<dbReference type="Pfam" id="PF19044">
    <property type="entry name" value="P-loop_TraG"/>
    <property type="match status" value="1"/>
</dbReference>
<dbReference type="PANTHER" id="PTHR38467">
    <property type="match status" value="1"/>
</dbReference>
<dbReference type="Gene3D" id="3.40.50.300">
    <property type="entry name" value="P-loop containing nucleotide triphosphate hydrolases"/>
    <property type="match status" value="1"/>
</dbReference>
<dbReference type="InterPro" id="IPR025955">
    <property type="entry name" value="TraC/Conjuga_ATPase"/>
</dbReference>
<organism evidence="3 4">
    <name type="scientific">Acidithiobacillus thiooxidans</name>
    <name type="common">Thiobacillus thiooxidans</name>
    <dbReference type="NCBI Taxonomy" id="930"/>
    <lineage>
        <taxon>Bacteria</taxon>
        <taxon>Pseudomonadati</taxon>
        <taxon>Pseudomonadota</taxon>
        <taxon>Acidithiobacillia</taxon>
        <taxon>Acidithiobacillales</taxon>
        <taxon>Acidithiobacillaceae</taxon>
        <taxon>Acidithiobacillus</taxon>
    </lineage>
</organism>
<accession>A0A1C2HYS6</accession>
<dbReference type="EMBL" id="LWRY01000247">
    <property type="protein sequence ID" value="OCX68827.1"/>
    <property type="molecule type" value="Genomic_DNA"/>
</dbReference>
<evidence type="ECO:0000259" key="2">
    <source>
        <dbReference type="Pfam" id="PF19044"/>
    </source>
</evidence>
<dbReference type="RefSeq" id="WP_065974549.1">
    <property type="nucleotide sequence ID" value="NZ_LWRY01000247.1"/>
</dbReference>
<dbReference type="InterPro" id="IPR027417">
    <property type="entry name" value="P-loop_NTPase"/>
</dbReference>
<dbReference type="InterPro" id="IPR053155">
    <property type="entry name" value="F-pilin_assembly_TraC"/>
</dbReference>
<dbReference type="Gene3D" id="1.10.8.730">
    <property type="match status" value="1"/>
</dbReference>
<dbReference type="PANTHER" id="PTHR38467:SF1">
    <property type="entry name" value="CONJUGATIVE TRANSFER: ASSEMBLY"/>
    <property type="match status" value="1"/>
</dbReference>
<dbReference type="NCBIfam" id="TIGR02746">
    <property type="entry name" value="TraC-F-type"/>
    <property type="match status" value="1"/>
</dbReference>
<sequence>MSTLNDQLNRIIERRRLDTLFPWYAWDTEKKLVFMNRGYMGTIMACNLISGADDSLMDELGAGLSMNLPAGTFIQIINWNVPDVTNTITEYKRAREDIFNDKELTAEQIKLIDSFTAHVADFYSSMEANGKAFNDSGVPLTQSMVLIAIKVPVPEVPNPEDVKVADEHISAFQSSLNSFSPQRLSREMTLSIWRRFWNIQTEWEYGASDTELLRDQILGPGDAINDEGGVFTVTHGNDKEDVISVLSIKEFSRPVNVFSTDFLMGDPLGKTTQMIRPGALVWTIHIPDQVKKRRAVTAKSLAINYQAFGRMVKWVPRIALKKEGTDFLVHAINNGEQALEMAFTAILWGRNSKEAKQAANSFISHASKAGFVMREDRYLALPMFLNATPLFPDVESMAMTHRLKSVATSHAVAAAPILVDWGGNAGYGRMTTPGAGTLFISRRGHFMPFDLFSSQSGQNFVLAGMTRSGKTVTGQQLVEDQFSLGAQVWVIEIGRGFEKLCKISGGDHIDVRPDMDIGLNPFSSVEVLDDELEELVGIIGTMISPSGNLDDSDMATIGIAIRSVYGANGNNATPTHIAHYLSAQDNDPRAIQMARMMHEFTENGAYGHWFNKPMNVDLRGRFVNLELIELQRRKHLMMVVLMQMMFAIGREITKDGSDGVARRKILFVDEASVLLRIPTAAYFLEGISRRIAKHRGSLGLGLQGLSDLYINEQTRTIAAQTAHFIVMKQSPDTIKQLENNNQFDIGSYGLSQMRTVRKTGEYAECFIYSEGAMGIGRLKLDPYRRVLFSTEGPEKEEVLADMRAGMDPDAAIMKFMNTHPGYIEAQEQAIEDDDEDDSEMEPDYLESITEAEASEQLPDKPKSNKEEAA</sequence>
<evidence type="ECO:0000313" key="4">
    <source>
        <dbReference type="Proteomes" id="UP000095008"/>
    </source>
</evidence>
<protein>
    <submittedName>
        <fullName evidence="3">Type-IV secretion system protein TraC</fullName>
    </submittedName>
</protein>
<comment type="caution">
    <text evidence="3">The sequence shown here is derived from an EMBL/GenBank/DDBJ whole genome shotgun (WGS) entry which is preliminary data.</text>
</comment>
<evidence type="ECO:0000256" key="1">
    <source>
        <dbReference type="SAM" id="MobiDB-lite"/>
    </source>
</evidence>
<gene>
    <name evidence="3" type="ORF">A6M23_17055</name>
</gene>
<name>A0A1C2HYS6_ACITH</name>
<dbReference type="InterPro" id="IPR043964">
    <property type="entry name" value="P-loop_TraG"/>
</dbReference>
<feature type="region of interest" description="Disordered" evidence="1">
    <location>
        <begin position="827"/>
        <end position="869"/>
    </location>
</feature>
<keyword evidence="4" id="KW-1185">Reference proteome</keyword>
<dbReference type="AlphaFoldDB" id="A0A1C2HYS6"/>
<dbReference type="Pfam" id="PF11130">
    <property type="entry name" value="TraC_F_IV"/>
    <property type="match status" value="1"/>
</dbReference>
<proteinExistence type="predicted"/>
<dbReference type="OrthoDB" id="9816422at2"/>
<evidence type="ECO:0000313" key="3">
    <source>
        <dbReference type="EMBL" id="OCX68827.1"/>
    </source>
</evidence>
<feature type="compositionally biased region" description="Basic and acidic residues" evidence="1">
    <location>
        <begin position="857"/>
        <end position="869"/>
    </location>
</feature>
<dbReference type="SUPFAM" id="SSF52540">
    <property type="entry name" value="P-loop containing nucleoside triphosphate hydrolases"/>
    <property type="match status" value="1"/>
</dbReference>
<dbReference type="InterPro" id="IPR014117">
    <property type="entry name" value="TraC-F-type"/>
</dbReference>
<feature type="compositionally biased region" description="Acidic residues" evidence="1">
    <location>
        <begin position="829"/>
        <end position="844"/>
    </location>
</feature>
<dbReference type="Proteomes" id="UP000095008">
    <property type="component" value="Unassembled WGS sequence"/>
</dbReference>
<feature type="domain" description="TraG P-loop" evidence="2">
    <location>
        <begin position="458"/>
        <end position="816"/>
    </location>
</feature>